<evidence type="ECO:0000256" key="1">
    <source>
        <dbReference type="SAM" id="Phobius"/>
    </source>
</evidence>
<keyword evidence="1" id="KW-0812">Transmembrane</keyword>
<comment type="caution">
    <text evidence="3">The sequence shown here is derived from an EMBL/GenBank/DDBJ whole genome shotgun (WGS) entry which is preliminary data.</text>
</comment>
<dbReference type="AlphaFoldDB" id="A0A413RHS1"/>
<gene>
    <name evidence="3" type="ORF">D1825_16680</name>
</gene>
<proteinExistence type="predicted"/>
<accession>A0A413RHS1</accession>
<dbReference type="OrthoDB" id="3240395at2"/>
<dbReference type="EMBL" id="QWKP01000221">
    <property type="protein sequence ID" value="RHA37683.1"/>
    <property type="molecule type" value="Genomic_DNA"/>
</dbReference>
<keyword evidence="4" id="KW-1185">Reference proteome</keyword>
<evidence type="ECO:0000313" key="3">
    <source>
        <dbReference type="EMBL" id="RHA37683.1"/>
    </source>
</evidence>
<dbReference type="Proteomes" id="UP000283374">
    <property type="component" value="Unassembled WGS sequence"/>
</dbReference>
<organism evidence="3 4">
    <name type="scientific">Cellulomonas rhizosphaerae</name>
    <dbReference type="NCBI Taxonomy" id="2293719"/>
    <lineage>
        <taxon>Bacteria</taxon>
        <taxon>Bacillati</taxon>
        <taxon>Actinomycetota</taxon>
        <taxon>Actinomycetes</taxon>
        <taxon>Micrococcales</taxon>
        <taxon>Cellulomonadaceae</taxon>
        <taxon>Cellulomonas</taxon>
    </lineage>
</organism>
<protein>
    <submittedName>
        <fullName evidence="3">Phosphatase PAP2 family protein</fullName>
    </submittedName>
</protein>
<dbReference type="Pfam" id="PF01569">
    <property type="entry name" value="PAP2"/>
    <property type="match status" value="1"/>
</dbReference>
<feature type="domain" description="Phosphatidic acid phosphatase type 2/haloperoxidase" evidence="2">
    <location>
        <begin position="94"/>
        <end position="199"/>
    </location>
</feature>
<feature type="transmembrane region" description="Helical" evidence="1">
    <location>
        <begin position="225"/>
        <end position="248"/>
    </location>
</feature>
<sequence>MLPVSDRRPVPLVAVSAVVTLVSVVGVYVLWRVFVDTFAGQSVDQAAIEGAAYGQTQLWRVAEKVLDVVSVGFIAAVLLAAVVIAVVRRRWELAVQAAVVMIGANLTTRVLKQYVFERPELGVPGGYGNTLPSGHTTAAASISVVLMLVVPPRVRPWAAALGALYTTATGVSTLIGRWHRPSDVVAAVLVVLAWTAATCALAVLVPRWGNPVDRPGVPRATRATLVSLVAVGVVAGVVAAVALSATWSRVPDVTSRSDLLTAYLGGAAGTAAAACLAFAVMLGLRHAAASGLPRT</sequence>
<keyword evidence="1" id="KW-0472">Membrane</keyword>
<reference evidence="3 4" key="1">
    <citation type="submission" date="2018-08" db="EMBL/GenBank/DDBJ databases">
        <title>Cellulomonas rhizosphaerae sp. nov., a novel actinomycete isolated from soil.</title>
        <authorList>
            <person name="Tian Y."/>
        </authorList>
    </citation>
    <scope>NUCLEOTIDE SEQUENCE [LARGE SCALE GENOMIC DNA]</scope>
    <source>
        <strain evidence="3 4">NEAU-TCZ24</strain>
    </source>
</reference>
<dbReference type="InterPro" id="IPR036938">
    <property type="entry name" value="PAP2/HPO_sf"/>
</dbReference>
<feature type="transmembrane region" description="Helical" evidence="1">
    <location>
        <begin position="12"/>
        <end position="31"/>
    </location>
</feature>
<feature type="transmembrane region" description="Helical" evidence="1">
    <location>
        <begin position="68"/>
        <end position="86"/>
    </location>
</feature>
<keyword evidence="1" id="KW-1133">Transmembrane helix</keyword>
<dbReference type="InterPro" id="IPR000326">
    <property type="entry name" value="PAP2/HPO"/>
</dbReference>
<dbReference type="SMART" id="SM00014">
    <property type="entry name" value="acidPPc"/>
    <property type="match status" value="1"/>
</dbReference>
<feature type="transmembrane region" description="Helical" evidence="1">
    <location>
        <begin position="184"/>
        <end position="205"/>
    </location>
</feature>
<feature type="transmembrane region" description="Helical" evidence="1">
    <location>
        <begin position="260"/>
        <end position="284"/>
    </location>
</feature>
<evidence type="ECO:0000259" key="2">
    <source>
        <dbReference type="SMART" id="SM00014"/>
    </source>
</evidence>
<feature type="transmembrane region" description="Helical" evidence="1">
    <location>
        <begin position="131"/>
        <end position="150"/>
    </location>
</feature>
<dbReference type="SUPFAM" id="SSF48317">
    <property type="entry name" value="Acid phosphatase/Vanadium-dependent haloperoxidase"/>
    <property type="match status" value="1"/>
</dbReference>
<name>A0A413RHS1_9CELL</name>
<feature type="transmembrane region" description="Helical" evidence="1">
    <location>
        <begin position="157"/>
        <end position="178"/>
    </location>
</feature>
<feature type="transmembrane region" description="Helical" evidence="1">
    <location>
        <begin position="93"/>
        <end position="111"/>
    </location>
</feature>
<dbReference type="Gene3D" id="1.20.144.10">
    <property type="entry name" value="Phosphatidic acid phosphatase type 2/haloperoxidase"/>
    <property type="match status" value="1"/>
</dbReference>
<evidence type="ECO:0000313" key="4">
    <source>
        <dbReference type="Proteomes" id="UP000283374"/>
    </source>
</evidence>